<dbReference type="Pfam" id="PF01765">
    <property type="entry name" value="RRF"/>
    <property type="match status" value="1"/>
</dbReference>
<gene>
    <name evidence="4" type="ORF">ECRASSUSDP1_LOCUS19278</name>
</gene>
<keyword evidence="2" id="KW-0648">Protein biosynthesis</keyword>
<dbReference type="GO" id="GO:0005739">
    <property type="term" value="C:mitochondrion"/>
    <property type="evidence" value="ECO:0007669"/>
    <property type="project" value="TreeGrafter"/>
</dbReference>
<dbReference type="Gene3D" id="1.10.132.20">
    <property type="entry name" value="Ribosome-recycling factor"/>
    <property type="match status" value="1"/>
</dbReference>
<organism evidence="4 5">
    <name type="scientific">Euplotes crassus</name>
    <dbReference type="NCBI Taxonomy" id="5936"/>
    <lineage>
        <taxon>Eukaryota</taxon>
        <taxon>Sar</taxon>
        <taxon>Alveolata</taxon>
        <taxon>Ciliophora</taxon>
        <taxon>Intramacronucleata</taxon>
        <taxon>Spirotrichea</taxon>
        <taxon>Hypotrichia</taxon>
        <taxon>Euplotida</taxon>
        <taxon>Euplotidae</taxon>
        <taxon>Moneuplotes</taxon>
    </lineage>
</organism>
<keyword evidence="5" id="KW-1185">Reference proteome</keyword>
<reference evidence="4" key="1">
    <citation type="submission" date="2023-07" db="EMBL/GenBank/DDBJ databases">
        <authorList>
            <consortium name="AG Swart"/>
            <person name="Singh M."/>
            <person name="Singh A."/>
            <person name="Seah K."/>
            <person name="Emmerich C."/>
        </authorList>
    </citation>
    <scope>NUCLEOTIDE SEQUENCE</scope>
    <source>
        <strain evidence="4">DP1</strain>
    </source>
</reference>
<dbReference type="InterPro" id="IPR002661">
    <property type="entry name" value="Ribosome_recyc_fac"/>
</dbReference>
<dbReference type="GO" id="GO:0043023">
    <property type="term" value="F:ribosomal large subunit binding"/>
    <property type="evidence" value="ECO:0007669"/>
    <property type="project" value="TreeGrafter"/>
</dbReference>
<proteinExistence type="inferred from homology"/>
<accession>A0AAD2D2R5</accession>
<feature type="domain" description="Ribosome recycling factor" evidence="3">
    <location>
        <begin position="100"/>
        <end position="260"/>
    </location>
</feature>
<evidence type="ECO:0000256" key="2">
    <source>
        <dbReference type="ARBA" id="ARBA00022917"/>
    </source>
</evidence>
<dbReference type="Gene3D" id="3.30.1360.40">
    <property type="match status" value="1"/>
</dbReference>
<evidence type="ECO:0000256" key="1">
    <source>
        <dbReference type="ARBA" id="ARBA00005912"/>
    </source>
</evidence>
<evidence type="ECO:0000313" key="5">
    <source>
        <dbReference type="Proteomes" id="UP001295684"/>
    </source>
</evidence>
<sequence>MFTRAAFKITSKISLTKTPSYSWTAFSRMAFMSNSKAMVVPKICSTTPIFQRNFAKKTKQAMKEEDEAKKEKIRERFQDMDFQGLKEEWTDDFDLCIEEFEDNLKTLKNYRASPNMFDHVSIPAYGDSYDLCELGQTIVRGESNILISVYDESLKESVMKAIMMHDGELECTIEGKYVSVKMGMTRSENKDKVLDQAKKMLLEFRSEIGRERGSSLKTLKELEAVLPMDDIEIQRKELEELYQKKHEEGQKIYDRKVKDITKK</sequence>
<dbReference type="InterPro" id="IPR036191">
    <property type="entry name" value="RRF_sf"/>
</dbReference>
<dbReference type="PANTHER" id="PTHR20982">
    <property type="entry name" value="RIBOSOME RECYCLING FACTOR"/>
    <property type="match status" value="1"/>
</dbReference>
<dbReference type="PANTHER" id="PTHR20982:SF3">
    <property type="entry name" value="MITOCHONDRIAL RIBOSOME RECYCLING FACTOR PSEUDO 1"/>
    <property type="match status" value="1"/>
</dbReference>
<comment type="caution">
    <text evidence="4">The sequence shown here is derived from an EMBL/GenBank/DDBJ whole genome shotgun (WGS) entry which is preliminary data.</text>
</comment>
<dbReference type="InterPro" id="IPR023584">
    <property type="entry name" value="Ribosome_recyc_fac_dom"/>
</dbReference>
<evidence type="ECO:0000259" key="3">
    <source>
        <dbReference type="Pfam" id="PF01765"/>
    </source>
</evidence>
<comment type="similarity">
    <text evidence="1">Belongs to the RRF family.</text>
</comment>
<dbReference type="SUPFAM" id="SSF55194">
    <property type="entry name" value="Ribosome recycling factor, RRF"/>
    <property type="match status" value="1"/>
</dbReference>
<evidence type="ECO:0000313" key="4">
    <source>
        <dbReference type="EMBL" id="CAI2377887.1"/>
    </source>
</evidence>
<dbReference type="Proteomes" id="UP001295684">
    <property type="component" value="Unassembled WGS sequence"/>
</dbReference>
<protein>
    <recommendedName>
        <fullName evidence="3">Ribosome recycling factor domain-containing protein</fullName>
    </recommendedName>
</protein>
<dbReference type="EMBL" id="CAMPGE010019563">
    <property type="protein sequence ID" value="CAI2377887.1"/>
    <property type="molecule type" value="Genomic_DNA"/>
</dbReference>
<dbReference type="GO" id="GO:0006412">
    <property type="term" value="P:translation"/>
    <property type="evidence" value="ECO:0007669"/>
    <property type="project" value="UniProtKB-KW"/>
</dbReference>
<name>A0AAD2D2R5_EUPCR</name>
<dbReference type="AlphaFoldDB" id="A0AAD2D2R5"/>